<evidence type="ECO:0000256" key="2">
    <source>
        <dbReference type="ARBA" id="ARBA00022692"/>
    </source>
</evidence>
<keyword evidence="8" id="KW-0393">Immunoglobulin domain</keyword>
<protein>
    <recommendedName>
        <fullName evidence="10">Fibronectin type-III domain-containing protein</fullName>
    </recommendedName>
</protein>
<evidence type="ECO:0000256" key="3">
    <source>
        <dbReference type="ARBA" id="ARBA00022729"/>
    </source>
</evidence>
<dbReference type="PROSITE" id="PS50853">
    <property type="entry name" value="FN3"/>
    <property type="match status" value="2"/>
</dbReference>
<feature type="compositionally biased region" description="Polar residues" evidence="9">
    <location>
        <begin position="1"/>
        <end position="10"/>
    </location>
</feature>
<evidence type="ECO:0000256" key="4">
    <source>
        <dbReference type="ARBA" id="ARBA00022889"/>
    </source>
</evidence>
<feature type="domain" description="Fibronectin type-III" evidence="10">
    <location>
        <begin position="140"/>
        <end position="237"/>
    </location>
</feature>
<dbReference type="InterPro" id="IPR003961">
    <property type="entry name" value="FN3_dom"/>
</dbReference>
<accession>A0A9J6CYW2</accession>
<feature type="region of interest" description="Disordered" evidence="9">
    <location>
        <begin position="1"/>
        <end position="55"/>
    </location>
</feature>
<dbReference type="Proteomes" id="UP000821866">
    <property type="component" value="Unassembled WGS sequence"/>
</dbReference>
<evidence type="ECO:0000256" key="6">
    <source>
        <dbReference type="ARBA" id="ARBA00023136"/>
    </source>
</evidence>
<evidence type="ECO:0000256" key="1">
    <source>
        <dbReference type="ARBA" id="ARBA00004167"/>
    </source>
</evidence>
<dbReference type="GO" id="GO:0016020">
    <property type="term" value="C:membrane"/>
    <property type="evidence" value="ECO:0007669"/>
    <property type="project" value="UniProtKB-SubCell"/>
</dbReference>
<feature type="compositionally biased region" description="Basic and acidic residues" evidence="9">
    <location>
        <begin position="357"/>
        <end position="367"/>
    </location>
</feature>
<evidence type="ECO:0000256" key="8">
    <source>
        <dbReference type="ARBA" id="ARBA00023319"/>
    </source>
</evidence>
<keyword evidence="6" id="KW-0472">Membrane</keyword>
<dbReference type="VEuPathDB" id="VectorBase:LOC119169648"/>
<sequence length="383" mass="42462">MSVVLSLSSDNTHDKPSSTVSTTDNLLITSPSKEKQTHVPERGPSDELSQEDEQFQQRQLHELQGLQRLLEQEQRSGYLARCRLNDAAEWKEVPLGPEKRSYLFEGLQCGSAYVFSVLCFNRHGRSQPEELLHAKTEGAVPQAPSAKAAVVTNTSYLGLVLAAWNDGGCPISHFFVQYRPRDDSDWTLLSSRVLPDRDVVFIVDLVPGTWYQLLTVAFNSAGSTRTEYTVATLTAGGGVRFGDDGKMDSITMSELEKSHMSFESGDADTDGRKYYYSSPCVSSKMADISRVGNGRDDDVDEACLHTMAKVAAAASPYASARTVVQPYDVPQHRRDGCKPRRSNGVLKHALRKNKQQHHIEKYDDEQGKATCGSMPASVLRRKR</sequence>
<dbReference type="InterPro" id="IPR036116">
    <property type="entry name" value="FN3_sf"/>
</dbReference>
<comment type="caution">
    <text evidence="11">The sequence shown here is derived from an EMBL/GenBank/DDBJ whole genome shotgun (WGS) entry which is preliminary data.</text>
</comment>
<name>A0A9J6CYW2_RHIMP</name>
<gene>
    <name evidence="11" type="ORF">HPB51_028046</name>
</gene>
<evidence type="ECO:0000256" key="9">
    <source>
        <dbReference type="SAM" id="MobiDB-lite"/>
    </source>
</evidence>
<evidence type="ECO:0000256" key="7">
    <source>
        <dbReference type="ARBA" id="ARBA00023157"/>
    </source>
</evidence>
<dbReference type="AlphaFoldDB" id="A0A9J6CYW2"/>
<comment type="subcellular location">
    <subcellularLocation>
        <location evidence="1">Membrane</location>
        <topology evidence="1">Single-pass membrane protein</topology>
    </subcellularLocation>
</comment>
<dbReference type="SUPFAM" id="SSF49265">
    <property type="entry name" value="Fibronectin type III"/>
    <property type="match status" value="1"/>
</dbReference>
<reference evidence="11" key="1">
    <citation type="journal article" date="2020" name="Cell">
        <title>Large-Scale Comparative Analyses of Tick Genomes Elucidate Their Genetic Diversity and Vector Capacities.</title>
        <authorList>
            <consortium name="Tick Genome and Microbiome Consortium (TIGMIC)"/>
            <person name="Jia N."/>
            <person name="Wang J."/>
            <person name="Shi W."/>
            <person name="Du L."/>
            <person name="Sun Y."/>
            <person name="Zhan W."/>
            <person name="Jiang J.F."/>
            <person name="Wang Q."/>
            <person name="Zhang B."/>
            <person name="Ji P."/>
            <person name="Bell-Sakyi L."/>
            <person name="Cui X.M."/>
            <person name="Yuan T.T."/>
            <person name="Jiang B.G."/>
            <person name="Yang W.F."/>
            <person name="Lam T.T."/>
            <person name="Chang Q.C."/>
            <person name="Ding S.J."/>
            <person name="Wang X.J."/>
            <person name="Zhu J.G."/>
            <person name="Ruan X.D."/>
            <person name="Zhao L."/>
            <person name="Wei J.T."/>
            <person name="Ye R.Z."/>
            <person name="Que T.C."/>
            <person name="Du C.H."/>
            <person name="Zhou Y.H."/>
            <person name="Cheng J.X."/>
            <person name="Dai P.F."/>
            <person name="Guo W.B."/>
            <person name="Han X.H."/>
            <person name="Huang E.J."/>
            <person name="Li L.F."/>
            <person name="Wei W."/>
            <person name="Gao Y.C."/>
            <person name="Liu J.Z."/>
            <person name="Shao H.Z."/>
            <person name="Wang X."/>
            <person name="Wang C.C."/>
            <person name="Yang T.C."/>
            <person name="Huo Q.B."/>
            <person name="Li W."/>
            <person name="Chen H.Y."/>
            <person name="Chen S.E."/>
            <person name="Zhou L.G."/>
            <person name="Ni X.B."/>
            <person name="Tian J.H."/>
            <person name="Sheng Y."/>
            <person name="Liu T."/>
            <person name="Pan Y.S."/>
            <person name="Xia L.Y."/>
            <person name="Li J."/>
            <person name="Zhao F."/>
            <person name="Cao W.C."/>
        </authorList>
    </citation>
    <scope>NUCLEOTIDE SEQUENCE</scope>
    <source>
        <strain evidence="11">Rmic-2018</strain>
    </source>
</reference>
<dbReference type="EMBL" id="JABSTU010004682">
    <property type="protein sequence ID" value="KAH7957968.1"/>
    <property type="molecule type" value="Genomic_DNA"/>
</dbReference>
<keyword evidence="7" id="KW-1015">Disulfide bond</keyword>
<feature type="domain" description="Fibronectin type-III" evidence="10">
    <location>
        <begin position="44"/>
        <end position="139"/>
    </location>
</feature>
<keyword evidence="12" id="KW-1185">Reference proteome</keyword>
<evidence type="ECO:0000313" key="12">
    <source>
        <dbReference type="Proteomes" id="UP000821866"/>
    </source>
</evidence>
<feature type="region of interest" description="Disordered" evidence="9">
    <location>
        <begin position="351"/>
        <end position="383"/>
    </location>
</feature>
<dbReference type="InterPro" id="IPR056754">
    <property type="entry name" value="DSCAM/DSCAML_C"/>
</dbReference>
<feature type="compositionally biased region" description="Basic and acidic residues" evidence="9">
    <location>
        <begin position="32"/>
        <end position="45"/>
    </location>
</feature>
<evidence type="ECO:0000313" key="11">
    <source>
        <dbReference type="EMBL" id="KAH7957968.1"/>
    </source>
</evidence>
<feature type="compositionally biased region" description="Polar residues" evidence="9">
    <location>
        <begin position="17"/>
        <end position="31"/>
    </location>
</feature>
<dbReference type="CDD" id="cd00063">
    <property type="entry name" value="FN3"/>
    <property type="match status" value="2"/>
</dbReference>
<keyword evidence="3" id="KW-0732">Signal</keyword>
<reference evidence="11" key="2">
    <citation type="submission" date="2021-09" db="EMBL/GenBank/DDBJ databases">
        <authorList>
            <person name="Jia N."/>
            <person name="Wang J."/>
            <person name="Shi W."/>
            <person name="Du L."/>
            <person name="Sun Y."/>
            <person name="Zhan W."/>
            <person name="Jiang J."/>
            <person name="Wang Q."/>
            <person name="Zhang B."/>
            <person name="Ji P."/>
            <person name="Sakyi L.B."/>
            <person name="Cui X."/>
            <person name="Yuan T."/>
            <person name="Jiang B."/>
            <person name="Yang W."/>
            <person name="Lam T.T.-Y."/>
            <person name="Chang Q."/>
            <person name="Ding S."/>
            <person name="Wang X."/>
            <person name="Zhu J."/>
            <person name="Ruan X."/>
            <person name="Zhao L."/>
            <person name="Wei J."/>
            <person name="Que T."/>
            <person name="Du C."/>
            <person name="Cheng J."/>
            <person name="Dai P."/>
            <person name="Han X."/>
            <person name="Huang E."/>
            <person name="Gao Y."/>
            <person name="Liu J."/>
            <person name="Shao H."/>
            <person name="Ye R."/>
            <person name="Li L."/>
            <person name="Wei W."/>
            <person name="Wang X."/>
            <person name="Wang C."/>
            <person name="Huo Q."/>
            <person name="Li W."/>
            <person name="Guo W."/>
            <person name="Chen H."/>
            <person name="Chen S."/>
            <person name="Zhou L."/>
            <person name="Zhou L."/>
            <person name="Ni X."/>
            <person name="Tian J."/>
            <person name="Zhou Y."/>
            <person name="Sheng Y."/>
            <person name="Liu T."/>
            <person name="Pan Y."/>
            <person name="Xia L."/>
            <person name="Li J."/>
            <person name="Zhao F."/>
            <person name="Cao W."/>
        </authorList>
    </citation>
    <scope>NUCLEOTIDE SEQUENCE</scope>
    <source>
        <strain evidence="11">Rmic-2018</strain>
        <tissue evidence="11">Larvae</tissue>
    </source>
</reference>
<keyword evidence="5" id="KW-1133">Transmembrane helix</keyword>
<dbReference type="Pfam" id="PF25059">
    <property type="entry name" value="FN3_DSCAM-DSCAML_C"/>
    <property type="match status" value="1"/>
</dbReference>
<proteinExistence type="predicted"/>
<dbReference type="InterPro" id="IPR013783">
    <property type="entry name" value="Ig-like_fold"/>
</dbReference>
<organism evidence="11 12">
    <name type="scientific">Rhipicephalus microplus</name>
    <name type="common">Cattle tick</name>
    <name type="synonym">Boophilus microplus</name>
    <dbReference type="NCBI Taxonomy" id="6941"/>
    <lineage>
        <taxon>Eukaryota</taxon>
        <taxon>Metazoa</taxon>
        <taxon>Ecdysozoa</taxon>
        <taxon>Arthropoda</taxon>
        <taxon>Chelicerata</taxon>
        <taxon>Arachnida</taxon>
        <taxon>Acari</taxon>
        <taxon>Parasitiformes</taxon>
        <taxon>Ixodida</taxon>
        <taxon>Ixodoidea</taxon>
        <taxon>Ixodidae</taxon>
        <taxon>Rhipicephalinae</taxon>
        <taxon>Rhipicephalus</taxon>
        <taxon>Boophilus</taxon>
    </lineage>
</organism>
<dbReference type="VEuPathDB" id="VectorBase:LOC119170552"/>
<keyword evidence="2" id="KW-0812">Transmembrane</keyword>
<evidence type="ECO:0000256" key="5">
    <source>
        <dbReference type="ARBA" id="ARBA00022989"/>
    </source>
</evidence>
<dbReference type="GO" id="GO:0007155">
    <property type="term" value="P:cell adhesion"/>
    <property type="evidence" value="ECO:0007669"/>
    <property type="project" value="UniProtKB-KW"/>
</dbReference>
<evidence type="ECO:0000259" key="10">
    <source>
        <dbReference type="PROSITE" id="PS50853"/>
    </source>
</evidence>
<dbReference type="Gene3D" id="2.60.40.10">
    <property type="entry name" value="Immunoglobulins"/>
    <property type="match status" value="2"/>
</dbReference>
<keyword evidence="4" id="KW-0130">Cell adhesion</keyword>